<dbReference type="GO" id="GO:0009298">
    <property type="term" value="P:GDP-mannose biosynthetic process"/>
    <property type="evidence" value="ECO:0007669"/>
    <property type="project" value="InterPro"/>
</dbReference>
<sequence>MDGNKKTPIFPTRESAKAWVSYTVSREKMEQLQCHVKQYAWGKYGEESEVARLFADGHDNFQIDNNTPYAELWMGTHPDGPAQLKKCSTRLSTYLAKHPSLLTNNNSAKNIHLPFIMKVMSIRTTLSLQVHPTKEQARRLHELDPINYPDRNHKPELAYALTRFELLCGFRPAREILKNLQTFPSFRLLFGGDTYAKPLEDSILEEKKMGVVNQESRKCLENCFRFMMDPDRSDVHNLVSKLLLELDNGLRGAIEEGTVEVIRKMSVDFPNDIGIFSPLFLNHMILEPGQCCYYAAEELHAYLSGECVECVGCSNNTIRAAMTPKYIDRDALCSVLNYKMTEQKDYLVPEMKLTPCVDMYAPDCKDFQLHRIRVGTDHTSKEMLMPTLDCASILVVVSGKGTIEEATQENQLIGKYEVKRGDIFYIPPKHNIRFLDCSEALEGYRTFSYEMGPDHDTRLVTPVSKNTINEKMLKLEADMEAPTTVVNKTPTAVVKV</sequence>
<dbReference type="NCBIfam" id="TIGR00218">
    <property type="entry name" value="manA"/>
    <property type="match status" value="1"/>
</dbReference>
<dbReference type="PANTHER" id="PTHR10309">
    <property type="entry name" value="MANNOSE-6-PHOSPHATE ISOMERASE"/>
    <property type="match status" value="1"/>
</dbReference>
<proteinExistence type="inferred from homology"/>
<keyword evidence="8" id="KW-0413">Isomerase</keyword>
<name>A0AAE9JLS2_CAEBR</name>
<evidence type="ECO:0000256" key="6">
    <source>
        <dbReference type="ARBA" id="ARBA00022723"/>
    </source>
</evidence>
<keyword evidence="14" id="KW-1185">Reference proteome</keyword>
<dbReference type="Gene3D" id="2.60.120.10">
    <property type="entry name" value="Jelly Rolls"/>
    <property type="match status" value="2"/>
</dbReference>
<dbReference type="PANTHER" id="PTHR10309:SF2">
    <property type="entry name" value="MANNOSE-6-PHOSPHATE ISOMERASE"/>
    <property type="match status" value="1"/>
</dbReference>
<evidence type="ECO:0000259" key="11">
    <source>
        <dbReference type="Pfam" id="PF20511"/>
    </source>
</evidence>
<organism evidence="13 14">
    <name type="scientific">Caenorhabditis briggsae</name>
    <dbReference type="NCBI Taxonomy" id="6238"/>
    <lineage>
        <taxon>Eukaryota</taxon>
        <taxon>Metazoa</taxon>
        <taxon>Ecdysozoa</taxon>
        <taxon>Nematoda</taxon>
        <taxon>Chromadorea</taxon>
        <taxon>Rhabditida</taxon>
        <taxon>Rhabditina</taxon>
        <taxon>Rhabditomorpha</taxon>
        <taxon>Rhabditoidea</taxon>
        <taxon>Rhabditidae</taxon>
        <taxon>Peloderinae</taxon>
        <taxon>Caenorhabditis</taxon>
    </lineage>
</organism>
<dbReference type="Pfam" id="PF20512">
    <property type="entry name" value="PMI_typeI_hel"/>
    <property type="match status" value="1"/>
</dbReference>
<dbReference type="PRINTS" id="PR00714">
    <property type="entry name" value="MAN6PISMRASE"/>
</dbReference>
<evidence type="ECO:0000256" key="5">
    <source>
        <dbReference type="ARBA" id="ARBA00011956"/>
    </source>
</evidence>
<evidence type="ECO:0000256" key="1">
    <source>
        <dbReference type="ARBA" id="ARBA00000757"/>
    </source>
</evidence>
<feature type="domain" description="Phosphomannose isomerase type I helical insertion" evidence="12">
    <location>
        <begin position="213"/>
        <end position="281"/>
    </location>
</feature>
<dbReference type="GO" id="GO:0008270">
    <property type="term" value="F:zinc ion binding"/>
    <property type="evidence" value="ECO:0007669"/>
    <property type="project" value="InterPro"/>
</dbReference>
<dbReference type="Pfam" id="PF20511">
    <property type="entry name" value="PMI_typeI_cat"/>
    <property type="match status" value="1"/>
</dbReference>
<dbReference type="PROSITE" id="PS00965">
    <property type="entry name" value="PMI_I_1"/>
    <property type="match status" value="1"/>
</dbReference>
<evidence type="ECO:0000256" key="8">
    <source>
        <dbReference type="ARBA" id="ARBA00023235"/>
    </source>
</evidence>
<accession>A0AAE9JLS2</accession>
<reference evidence="13 14" key="1">
    <citation type="submission" date="2022-04" db="EMBL/GenBank/DDBJ databases">
        <title>Chromosome-level reference genomes for two strains of Caenorhabditis briggsae: an improved platform for comparative genomics.</title>
        <authorList>
            <person name="Stevens L."/>
            <person name="Andersen E."/>
        </authorList>
    </citation>
    <scope>NUCLEOTIDE SEQUENCE [LARGE SCALE GENOMIC DNA]</scope>
    <source>
        <strain evidence="13">VX34</strain>
        <tissue evidence="13">Whole-organism</tissue>
    </source>
</reference>
<evidence type="ECO:0000259" key="12">
    <source>
        <dbReference type="Pfam" id="PF20512"/>
    </source>
</evidence>
<evidence type="ECO:0000313" key="13">
    <source>
        <dbReference type="EMBL" id="UMM36319.1"/>
    </source>
</evidence>
<evidence type="ECO:0000256" key="9">
    <source>
        <dbReference type="ARBA" id="ARBA00029741"/>
    </source>
</evidence>
<dbReference type="InterPro" id="IPR016305">
    <property type="entry name" value="Mannose-6-P_Isomerase"/>
</dbReference>
<dbReference type="AlphaFoldDB" id="A0AAE9JLS2"/>
<evidence type="ECO:0000256" key="3">
    <source>
        <dbReference type="ARBA" id="ARBA00004666"/>
    </source>
</evidence>
<evidence type="ECO:0000256" key="2">
    <source>
        <dbReference type="ARBA" id="ARBA00001947"/>
    </source>
</evidence>
<gene>
    <name evidence="13" type="ORF">L5515_008530</name>
</gene>
<evidence type="ECO:0000256" key="7">
    <source>
        <dbReference type="ARBA" id="ARBA00022833"/>
    </source>
</evidence>
<keyword evidence="6" id="KW-0479">Metal-binding</keyword>
<dbReference type="InterPro" id="IPR046458">
    <property type="entry name" value="PMI_typeI_hel"/>
</dbReference>
<comment type="similarity">
    <text evidence="4">Belongs to the mannose-6-phosphate isomerase type 1 family.</text>
</comment>
<feature type="domain" description="Phosphomannose isomerase type I catalytic" evidence="11">
    <location>
        <begin position="31"/>
        <end position="172"/>
    </location>
</feature>
<dbReference type="InterPro" id="IPR011051">
    <property type="entry name" value="RmlC_Cupin_sf"/>
</dbReference>
<dbReference type="InterPro" id="IPR046457">
    <property type="entry name" value="PMI_typeI_cat"/>
</dbReference>
<comment type="catalytic activity">
    <reaction evidence="1">
        <text>D-mannose 6-phosphate = D-fructose 6-phosphate</text>
        <dbReference type="Rhea" id="RHEA:12356"/>
        <dbReference type="ChEBI" id="CHEBI:58735"/>
        <dbReference type="ChEBI" id="CHEBI:61527"/>
        <dbReference type="EC" id="5.3.1.8"/>
    </reaction>
</comment>
<evidence type="ECO:0000313" key="14">
    <source>
        <dbReference type="Proteomes" id="UP000829354"/>
    </source>
</evidence>
<dbReference type="FunFam" id="1.10.441.10:FF:000003">
    <property type="entry name" value="Mannose-6-phosphate isomerase"/>
    <property type="match status" value="1"/>
</dbReference>
<dbReference type="EC" id="5.3.1.8" evidence="5"/>
<evidence type="ECO:0000256" key="4">
    <source>
        <dbReference type="ARBA" id="ARBA00010772"/>
    </source>
</evidence>
<protein>
    <recommendedName>
        <fullName evidence="5">mannose-6-phosphate isomerase</fullName>
        <ecNumber evidence="5">5.3.1.8</ecNumber>
    </recommendedName>
    <alternativeName>
        <fullName evidence="9">Phosphohexomutase</fullName>
    </alternativeName>
    <alternativeName>
        <fullName evidence="10">Phosphomannose isomerase</fullName>
    </alternativeName>
</protein>
<dbReference type="Proteomes" id="UP000829354">
    <property type="component" value="Chromosome V"/>
</dbReference>
<dbReference type="FunFam" id="2.60.120.10:FF:000338">
    <property type="entry name" value="Protein CBG19118"/>
    <property type="match status" value="1"/>
</dbReference>
<comment type="cofactor">
    <cofactor evidence="2">
        <name>Zn(2+)</name>
        <dbReference type="ChEBI" id="CHEBI:29105"/>
    </cofactor>
</comment>
<evidence type="ECO:0000256" key="10">
    <source>
        <dbReference type="ARBA" id="ARBA00030762"/>
    </source>
</evidence>
<keyword evidence="7" id="KW-0862">Zinc</keyword>
<dbReference type="InterPro" id="IPR018050">
    <property type="entry name" value="Pmannose_isomerase-type1_CS"/>
</dbReference>
<dbReference type="CDD" id="cd07011">
    <property type="entry name" value="cupin_PMI_type_I_N"/>
    <property type="match status" value="1"/>
</dbReference>
<dbReference type="InterPro" id="IPR001250">
    <property type="entry name" value="Man6P_Isoase-1"/>
</dbReference>
<dbReference type="Gene3D" id="1.10.441.10">
    <property type="entry name" value="Phosphomannose Isomerase, domain 2"/>
    <property type="match status" value="1"/>
</dbReference>
<dbReference type="InterPro" id="IPR014710">
    <property type="entry name" value="RmlC-like_jellyroll"/>
</dbReference>
<dbReference type="GO" id="GO:0005975">
    <property type="term" value="P:carbohydrate metabolic process"/>
    <property type="evidence" value="ECO:0007669"/>
    <property type="project" value="InterPro"/>
</dbReference>
<comment type="pathway">
    <text evidence="3">Nucleotide-sugar biosynthesis; GDP-alpha-D-mannose biosynthesis; alpha-D-mannose 1-phosphate from D-fructose 6-phosphate: step 1/2.</text>
</comment>
<dbReference type="GO" id="GO:0004476">
    <property type="term" value="F:mannose-6-phosphate isomerase activity"/>
    <property type="evidence" value="ECO:0007669"/>
    <property type="project" value="UniProtKB-EC"/>
</dbReference>
<dbReference type="SUPFAM" id="SSF51182">
    <property type="entry name" value="RmlC-like cupins"/>
    <property type="match status" value="1"/>
</dbReference>
<dbReference type="EMBL" id="CP092624">
    <property type="protein sequence ID" value="UMM36319.1"/>
    <property type="molecule type" value="Genomic_DNA"/>
</dbReference>